<evidence type="ECO:0000256" key="2">
    <source>
        <dbReference type="ARBA" id="ARBA00023125"/>
    </source>
</evidence>
<sequence>MQNIVISSYFDDTVSYHKEIHFHNEYELICVLDGAAQVTINGMEYTVSKNNLIFISNLEQHSVKQLHPSYKRFCVTLHVPTTDACLQDARLLSILKNHPQNFVHVFDITPFQNAAVRIFQNIISYNTGDEYANDLVLACIMELLALIRKHNPERFAGSHSPAEDKIFKIQQFIDQYFYEDIKIDALSKEFFISNFYLSHKFKALTGLSPKQYLISVRLKQASLMLLNTDLPVSQIAEKAGFSNHSNFIKSFKSVYQLLPKDFRLNK</sequence>
<dbReference type="AlphaFoldDB" id="A0A926HZ20"/>
<dbReference type="PRINTS" id="PR00032">
    <property type="entry name" value="HTHARAC"/>
</dbReference>
<dbReference type="GO" id="GO:0043565">
    <property type="term" value="F:sequence-specific DNA binding"/>
    <property type="evidence" value="ECO:0007669"/>
    <property type="project" value="InterPro"/>
</dbReference>
<dbReference type="RefSeq" id="WP_249313722.1">
    <property type="nucleotide sequence ID" value="NZ_JACRSU010000005.1"/>
</dbReference>
<dbReference type="InterPro" id="IPR014710">
    <property type="entry name" value="RmlC-like_jellyroll"/>
</dbReference>
<protein>
    <submittedName>
        <fullName evidence="5">Helix-turn-helix transcriptional regulator</fullName>
    </submittedName>
</protein>
<dbReference type="InterPro" id="IPR020449">
    <property type="entry name" value="Tscrpt_reg_AraC-type_HTH"/>
</dbReference>
<dbReference type="Pfam" id="PF02311">
    <property type="entry name" value="AraC_binding"/>
    <property type="match status" value="1"/>
</dbReference>
<keyword evidence="6" id="KW-1185">Reference proteome</keyword>
<dbReference type="SMART" id="SM00342">
    <property type="entry name" value="HTH_ARAC"/>
    <property type="match status" value="1"/>
</dbReference>
<dbReference type="PANTHER" id="PTHR43280">
    <property type="entry name" value="ARAC-FAMILY TRANSCRIPTIONAL REGULATOR"/>
    <property type="match status" value="1"/>
</dbReference>
<feature type="domain" description="HTH araC/xylS-type" evidence="4">
    <location>
        <begin position="167"/>
        <end position="265"/>
    </location>
</feature>
<evidence type="ECO:0000259" key="4">
    <source>
        <dbReference type="PROSITE" id="PS01124"/>
    </source>
</evidence>
<dbReference type="InterPro" id="IPR018060">
    <property type="entry name" value="HTH_AraC"/>
</dbReference>
<dbReference type="InterPro" id="IPR003313">
    <property type="entry name" value="AraC-bd"/>
</dbReference>
<name>A0A926HZ20_9FIRM</name>
<dbReference type="Pfam" id="PF12833">
    <property type="entry name" value="HTH_18"/>
    <property type="match status" value="1"/>
</dbReference>
<dbReference type="PROSITE" id="PS01124">
    <property type="entry name" value="HTH_ARAC_FAMILY_2"/>
    <property type="match status" value="1"/>
</dbReference>
<keyword evidence="1" id="KW-0805">Transcription regulation</keyword>
<evidence type="ECO:0000256" key="1">
    <source>
        <dbReference type="ARBA" id="ARBA00023015"/>
    </source>
</evidence>
<dbReference type="GO" id="GO:0003700">
    <property type="term" value="F:DNA-binding transcription factor activity"/>
    <property type="evidence" value="ECO:0007669"/>
    <property type="project" value="InterPro"/>
</dbReference>
<dbReference type="Gene3D" id="1.10.10.60">
    <property type="entry name" value="Homeodomain-like"/>
    <property type="match status" value="2"/>
</dbReference>
<dbReference type="InterPro" id="IPR009057">
    <property type="entry name" value="Homeodomain-like_sf"/>
</dbReference>
<dbReference type="SUPFAM" id="SSF46689">
    <property type="entry name" value="Homeodomain-like"/>
    <property type="match status" value="2"/>
</dbReference>
<evidence type="ECO:0000256" key="3">
    <source>
        <dbReference type="ARBA" id="ARBA00023163"/>
    </source>
</evidence>
<accession>A0A926HZ20</accession>
<dbReference type="InterPro" id="IPR018062">
    <property type="entry name" value="HTH_AraC-typ_CS"/>
</dbReference>
<evidence type="ECO:0000313" key="6">
    <source>
        <dbReference type="Proteomes" id="UP000611762"/>
    </source>
</evidence>
<dbReference type="EMBL" id="JACRSU010000005">
    <property type="protein sequence ID" value="MBC8541699.1"/>
    <property type="molecule type" value="Genomic_DNA"/>
</dbReference>
<keyword evidence="3" id="KW-0804">Transcription</keyword>
<reference evidence="5" key="1">
    <citation type="submission" date="2020-08" db="EMBL/GenBank/DDBJ databases">
        <title>Genome public.</title>
        <authorList>
            <person name="Liu C."/>
            <person name="Sun Q."/>
        </authorList>
    </citation>
    <scope>NUCLEOTIDE SEQUENCE</scope>
    <source>
        <strain evidence="5">H8</strain>
    </source>
</reference>
<proteinExistence type="predicted"/>
<dbReference type="SUPFAM" id="SSF51215">
    <property type="entry name" value="Regulatory protein AraC"/>
    <property type="match status" value="1"/>
</dbReference>
<evidence type="ECO:0000313" key="5">
    <source>
        <dbReference type="EMBL" id="MBC8541699.1"/>
    </source>
</evidence>
<organism evidence="5 6">
    <name type="scientific">Congzhengia minquanensis</name>
    <dbReference type="NCBI Taxonomy" id="2763657"/>
    <lineage>
        <taxon>Bacteria</taxon>
        <taxon>Bacillati</taxon>
        <taxon>Bacillota</taxon>
        <taxon>Clostridia</taxon>
        <taxon>Eubacteriales</taxon>
        <taxon>Oscillospiraceae</taxon>
        <taxon>Congzhengia</taxon>
    </lineage>
</organism>
<dbReference type="Proteomes" id="UP000611762">
    <property type="component" value="Unassembled WGS sequence"/>
</dbReference>
<gene>
    <name evidence="5" type="ORF">H8698_11995</name>
</gene>
<dbReference type="PANTHER" id="PTHR43280:SF28">
    <property type="entry name" value="HTH-TYPE TRANSCRIPTIONAL ACTIVATOR RHAS"/>
    <property type="match status" value="1"/>
</dbReference>
<comment type="caution">
    <text evidence="5">The sequence shown here is derived from an EMBL/GenBank/DDBJ whole genome shotgun (WGS) entry which is preliminary data.</text>
</comment>
<dbReference type="InterPro" id="IPR037923">
    <property type="entry name" value="HTH-like"/>
</dbReference>
<dbReference type="Gene3D" id="2.60.120.10">
    <property type="entry name" value="Jelly Rolls"/>
    <property type="match status" value="1"/>
</dbReference>
<dbReference type="PROSITE" id="PS00041">
    <property type="entry name" value="HTH_ARAC_FAMILY_1"/>
    <property type="match status" value="1"/>
</dbReference>
<keyword evidence="2" id="KW-0238">DNA-binding</keyword>